<dbReference type="AlphaFoldDB" id="A0A8S4R7I5"/>
<accession>A0A8S4R7I5</accession>
<keyword evidence="2" id="KW-1185">Reference proteome</keyword>
<evidence type="ECO:0000313" key="1">
    <source>
        <dbReference type="EMBL" id="CAH2232033.1"/>
    </source>
</evidence>
<name>A0A8S4R7I5_9NEOP</name>
<evidence type="ECO:0000313" key="2">
    <source>
        <dbReference type="Proteomes" id="UP000838756"/>
    </source>
</evidence>
<dbReference type="Proteomes" id="UP000838756">
    <property type="component" value="Unassembled WGS sequence"/>
</dbReference>
<proteinExistence type="predicted"/>
<reference evidence="1" key="1">
    <citation type="submission" date="2022-03" db="EMBL/GenBank/DDBJ databases">
        <authorList>
            <person name="Lindestad O."/>
        </authorList>
    </citation>
    <scope>NUCLEOTIDE SEQUENCE</scope>
</reference>
<comment type="caution">
    <text evidence="1">The sequence shown here is derived from an EMBL/GenBank/DDBJ whole genome shotgun (WGS) entry which is preliminary data.</text>
</comment>
<sequence>MSPSKQWPIQSWFVPQGQLEWALGLTSQEGEARLRNPSRRNPPGEACGCVGLGRPASTLKNETASESVWQFTSNAWTMWCDRAG</sequence>
<gene>
    <name evidence="1" type="primary">jg7490</name>
    <name evidence="1" type="ORF">PAEG_LOCUS10381</name>
</gene>
<protein>
    <submittedName>
        <fullName evidence="1">Jg7490 protein</fullName>
    </submittedName>
</protein>
<organism evidence="1 2">
    <name type="scientific">Pararge aegeria aegeria</name>
    <dbReference type="NCBI Taxonomy" id="348720"/>
    <lineage>
        <taxon>Eukaryota</taxon>
        <taxon>Metazoa</taxon>
        <taxon>Ecdysozoa</taxon>
        <taxon>Arthropoda</taxon>
        <taxon>Hexapoda</taxon>
        <taxon>Insecta</taxon>
        <taxon>Pterygota</taxon>
        <taxon>Neoptera</taxon>
        <taxon>Endopterygota</taxon>
        <taxon>Lepidoptera</taxon>
        <taxon>Glossata</taxon>
        <taxon>Ditrysia</taxon>
        <taxon>Papilionoidea</taxon>
        <taxon>Nymphalidae</taxon>
        <taxon>Satyrinae</taxon>
        <taxon>Satyrini</taxon>
        <taxon>Parargina</taxon>
        <taxon>Pararge</taxon>
    </lineage>
</organism>
<dbReference type="EMBL" id="CAKXAJ010024862">
    <property type="protein sequence ID" value="CAH2232033.1"/>
    <property type="molecule type" value="Genomic_DNA"/>
</dbReference>